<proteinExistence type="predicted"/>
<sequence>MAIITAAVSSAGAAPSRKATTRKMGAKVKAGAANGPMKDGVVVTGAWMASGTGMAAVAAVWEADVLAGASEEALAAISAAKTSHAVAS</sequence>
<dbReference type="Proteomes" id="UP001156629">
    <property type="component" value="Unassembled WGS sequence"/>
</dbReference>
<evidence type="ECO:0000313" key="1">
    <source>
        <dbReference type="EMBL" id="GLQ65949.1"/>
    </source>
</evidence>
<organism evidence="1 2">
    <name type="scientific">Gluconobacter kondonii</name>
    <dbReference type="NCBI Taxonomy" id="941463"/>
    <lineage>
        <taxon>Bacteria</taxon>
        <taxon>Pseudomonadati</taxon>
        <taxon>Pseudomonadota</taxon>
        <taxon>Alphaproteobacteria</taxon>
        <taxon>Acetobacterales</taxon>
        <taxon>Acetobacteraceae</taxon>
        <taxon>Gluconobacter</taxon>
    </lineage>
</organism>
<protein>
    <submittedName>
        <fullName evidence="1">Uncharacterized protein</fullName>
    </submittedName>
</protein>
<name>A0ABQ5WSK2_9PROT</name>
<comment type="caution">
    <text evidence="1">The sequence shown here is derived from an EMBL/GenBank/DDBJ whole genome shotgun (WGS) entry which is preliminary data.</text>
</comment>
<keyword evidence="2" id="KW-1185">Reference proteome</keyword>
<dbReference type="EMBL" id="BSNV01000006">
    <property type="protein sequence ID" value="GLQ65949.1"/>
    <property type="molecule type" value="Genomic_DNA"/>
</dbReference>
<gene>
    <name evidence="1" type="ORF">GCM10007870_15330</name>
</gene>
<accession>A0ABQ5WSK2</accession>
<reference evidence="2" key="1">
    <citation type="journal article" date="2019" name="Int. J. Syst. Evol. Microbiol.">
        <title>The Global Catalogue of Microorganisms (GCM) 10K type strain sequencing project: providing services to taxonomists for standard genome sequencing and annotation.</title>
        <authorList>
            <consortium name="The Broad Institute Genomics Platform"/>
            <consortium name="The Broad Institute Genome Sequencing Center for Infectious Disease"/>
            <person name="Wu L."/>
            <person name="Ma J."/>
        </authorList>
    </citation>
    <scope>NUCLEOTIDE SEQUENCE [LARGE SCALE GENOMIC DNA]</scope>
    <source>
        <strain evidence="2">NBRC 3266</strain>
    </source>
</reference>
<evidence type="ECO:0000313" key="2">
    <source>
        <dbReference type="Proteomes" id="UP001156629"/>
    </source>
</evidence>